<evidence type="ECO:0000256" key="1">
    <source>
        <dbReference type="ARBA" id="ARBA00004123"/>
    </source>
</evidence>
<evidence type="ECO:0000256" key="4">
    <source>
        <dbReference type="ARBA" id="ARBA00022833"/>
    </source>
</evidence>
<dbReference type="SUPFAM" id="SSF57716">
    <property type="entry name" value="Glucocorticoid receptor-like (DNA-binding domain)"/>
    <property type="match status" value="2"/>
</dbReference>
<sequence length="575" mass="64055">MEPKEEPQASPQDVEPPKESEQDAAEVKLEKQEENNIKDEAKVLEEPPITEVIVESQPNITPPPSVIKKNVLTTAGKIESADHLEAHNEELVEAQESSDTEDKHRVPQEVVPYEIISQDSSTHSEHQFTVTSKSFNAGNFQQHLHQHHPHQHHQPEIFTLQITNSEGTTVPVTIESTIDTSADYANLETAQYSNNGQYPPDGSQYLQQHQYSTMQYQLERNSGESPPILNNNVLVRNNDPTLASSRYHQDLRFSASNYEQQLNQITLTAPQTGQTYQISPASAGSDSWSTSSTATTQYQQTYQGAANVSVHQADSSTAHQYYLNSNWPAGALEDGGNNVSAQRSPSSEVLVKECVNCGASVTPLWRRDGTGHYLCNACGLYNKINGVNRPPIRPSKKPQAANNRRNGVACANCKTLNTTLWRRNNQGEPVCNACGLYFKLHGVNRPISMKKEGIQTRKRRPKNNSSVHNGAGVSGMPQRLSNTQAIYYQNISQDQEIPIDQYQLPHTAVYQTQYHRPPQIQNAADHLGRQMANVAPLQPIMTNEEEHAARVITSSSPHQVRYHVETDGAEETELH</sequence>
<evidence type="ECO:0000313" key="13">
    <source>
        <dbReference type="Proteomes" id="UP001152799"/>
    </source>
</evidence>
<keyword evidence="8" id="KW-0539">Nucleus</keyword>
<dbReference type="PROSITE" id="PS00344">
    <property type="entry name" value="GATA_ZN_FINGER_1"/>
    <property type="match status" value="2"/>
</dbReference>
<dbReference type="SMART" id="SM00401">
    <property type="entry name" value="ZnF_GATA"/>
    <property type="match status" value="2"/>
</dbReference>
<dbReference type="GO" id="GO:0000978">
    <property type="term" value="F:RNA polymerase II cis-regulatory region sequence-specific DNA binding"/>
    <property type="evidence" value="ECO:0007669"/>
    <property type="project" value="TreeGrafter"/>
</dbReference>
<dbReference type="PROSITE" id="PS50114">
    <property type="entry name" value="GATA_ZN_FINGER_2"/>
    <property type="match status" value="2"/>
</dbReference>
<dbReference type="InterPro" id="IPR039355">
    <property type="entry name" value="Transcription_factor_GATA"/>
</dbReference>
<dbReference type="GO" id="GO:0045944">
    <property type="term" value="P:positive regulation of transcription by RNA polymerase II"/>
    <property type="evidence" value="ECO:0007669"/>
    <property type="project" value="TreeGrafter"/>
</dbReference>
<feature type="region of interest" description="Disordered" evidence="10">
    <location>
        <begin position="552"/>
        <end position="575"/>
    </location>
</feature>
<evidence type="ECO:0000256" key="9">
    <source>
        <dbReference type="PROSITE-ProRule" id="PRU00094"/>
    </source>
</evidence>
<dbReference type="Proteomes" id="UP001152799">
    <property type="component" value="Chromosome 5"/>
</dbReference>
<proteinExistence type="predicted"/>
<name>A0A9P0DLT1_9CUCU</name>
<evidence type="ECO:0000256" key="3">
    <source>
        <dbReference type="ARBA" id="ARBA00022771"/>
    </source>
</evidence>
<protein>
    <recommendedName>
        <fullName evidence="11">GATA-type domain-containing protein</fullName>
    </recommendedName>
</protein>
<keyword evidence="7" id="KW-0804">Transcription</keyword>
<feature type="region of interest" description="Disordered" evidence="10">
    <location>
        <begin position="1"/>
        <end position="43"/>
    </location>
</feature>
<keyword evidence="5" id="KW-0805">Transcription regulation</keyword>
<evidence type="ECO:0000256" key="7">
    <source>
        <dbReference type="ARBA" id="ARBA00023163"/>
    </source>
</evidence>
<keyword evidence="2" id="KW-0479">Metal-binding</keyword>
<keyword evidence="3 9" id="KW-0863">Zinc-finger</keyword>
<dbReference type="GO" id="GO:0005634">
    <property type="term" value="C:nucleus"/>
    <property type="evidence" value="ECO:0007669"/>
    <property type="project" value="UniProtKB-SubCell"/>
</dbReference>
<evidence type="ECO:0000256" key="5">
    <source>
        <dbReference type="ARBA" id="ARBA00023015"/>
    </source>
</evidence>
<keyword evidence="13" id="KW-1185">Reference proteome</keyword>
<dbReference type="AlphaFoldDB" id="A0A9P0DLT1"/>
<dbReference type="PANTHER" id="PTHR10071:SF281">
    <property type="entry name" value="BOX A-BINDING FACTOR-RELATED"/>
    <property type="match status" value="1"/>
</dbReference>
<dbReference type="InterPro" id="IPR013088">
    <property type="entry name" value="Znf_NHR/GATA"/>
</dbReference>
<gene>
    <name evidence="12" type="ORF">CEUTPL_LOCUS9353</name>
</gene>
<dbReference type="GO" id="GO:0045165">
    <property type="term" value="P:cell fate commitment"/>
    <property type="evidence" value="ECO:0007669"/>
    <property type="project" value="TreeGrafter"/>
</dbReference>
<evidence type="ECO:0000256" key="10">
    <source>
        <dbReference type="SAM" id="MobiDB-lite"/>
    </source>
</evidence>
<feature type="compositionally biased region" description="Basic and acidic residues" evidence="10">
    <location>
        <begin position="15"/>
        <end position="43"/>
    </location>
</feature>
<dbReference type="CDD" id="cd00202">
    <property type="entry name" value="ZnF_GATA"/>
    <property type="match status" value="2"/>
</dbReference>
<dbReference type="PRINTS" id="PR00619">
    <property type="entry name" value="GATAZNFINGER"/>
</dbReference>
<feature type="domain" description="GATA-type" evidence="11">
    <location>
        <begin position="404"/>
        <end position="457"/>
    </location>
</feature>
<accession>A0A9P0DLT1</accession>
<dbReference type="Pfam" id="PF00320">
    <property type="entry name" value="GATA"/>
    <property type="match status" value="2"/>
</dbReference>
<reference evidence="12" key="1">
    <citation type="submission" date="2022-01" db="EMBL/GenBank/DDBJ databases">
        <authorList>
            <person name="King R."/>
        </authorList>
    </citation>
    <scope>NUCLEOTIDE SEQUENCE</scope>
</reference>
<dbReference type="Gene3D" id="3.30.50.10">
    <property type="entry name" value="Erythroid Transcription Factor GATA-1, subunit A"/>
    <property type="match status" value="2"/>
</dbReference>
<evidence type="ECO:0000256" key="6">
    <source>
        <dbReference type="ARBA" id="ARBA00023125"/>
    </source>
</evidence>
<dbReference type="OrthoDB" id="515401at2759"/>
<dbReference type="GO" id="GO:0000981">
    <property type="term" value="F:DNA-binding transcription factor activity, RNA polymerase II-specific"/>
    <property type="evidence" value="ECO:0007669"/>
    <property type="project" value="TreeGrafter"/>
</dbReference>
<keyword evidence="4" id="KW-0862">Zinc</keyword>
<comment type="subcellular location">
    <subcellularLocation>
        <location evidence="1">Nucleus</location>
    </subcellularLocation>
</comment>
<feature type="region of interest" description="Disordered" evidence="10">
    <location>
        <begin position="453"/>
        <end position="476"/>
    </location>
</feature>
<dbReference type="InterPro" id="IPR000679">
    <property type="entry name" value="Znf_GATA"/>
</dbReference>
<evidence type="ECO:0000256" key="8">
    <source>
        <dbReference type="ARBA" id="ARBA00023242"/>
    </source>
</evidence>
<dbReference type="GO" id="GO:0008270">
    <property type="term" value="F:zinc ion binding"/>
    <property type="evidence" value="ECO:0007669"/>
    <property type="project" value="UniProtKB-KW"/>
</dbReference>
<organism evidence="12 13">
    <name type="scientific">Ceutorhynchus assimilis</name>
    <name type="common">cabbage seed weevil</name>
    <dbReference type="NCBI Taxonomy" id="467358"/>
    <lineage>
        <taxon>Eukaryota</taxon>
        <taxon>Metazoa</taxon>
        <taxon>Ecdysozoa</taxon>
        <taxon>Arthropoda</taxon>
        <taxon>Hexapoda</taxon>
        <taxon>Insecta</taxon>
        <taxon>Pterygota</taxon>
        <taxon>Neoptera</taxon>
        <taxon>Endopterygota</taxon>
        <taxon>Coleoptera</taxon>
        <taxon>Polyphaga</taxon>
        <taxon>Cucujiformia</taxon>
        <taxon>Curculionidae</taxon>
        <taxon>Ceutorhynchinae</taxon>
        <taxon>Ceutorhynchus</taxon>
    </lineage>
</organism>
<keyword evidence="6" id="KW-0238">DNA-binding</keyword>
<evidence type="ECO:0000256" key="2">
    <source>
        <dbReference type="ARBA" id="ARBA00022723"/>
    </source>
</evidence>
<dbReference type="GO" id="GO:0000122">
    <property type="term" value="P:negative regulation of transcription by RNA polymerase II"/>
    <property type="evidence" value="ECO:0007669"/>
    <property type="project" value="TreeGrafter"/>
</dbReference>
<dbReference type="EMBL" id="OU892281">
    <property type="protein sequence ID" value="CAH1130747.1"/>
    <property type="molecule type" value="Genomic_DNA"/>
</dbReference>
<evidence type="ECO:0000313" key="12">
    <source>
        <dbReference type="EMBL" id="CAH1130747.1"/>
    </source>
</evidence>
<feature type="domain" description="GATA-type" evidence="11">
    <location>
        <begin position="352"/>
        <end position="404"/>
    </location>
</feature>
<feature type="compositionally biased region" description="Basic and acidic residues" evidence="10">
    <location>
        <begin position="562"/>
        <end position="575"/>
    </location>
</feature>
<dbReference type="FunFam" id="3.30.50.10:FF:000032">
    <property type="entry name" value="Transcription factor GATA-3"/>
    <property type="match status" value="1"/>
</dbReference>
<dbReference type="PANTHER" id="PTHR10071">
    <property type="entry name" value="TRANSCRIPTION FACTOR GATA FAMILY MEMBER"/>
    <property type="match status" value="1"/>
</dbReference>
<evidence type="ECO:0000259" key="11">
    <source>
        <dbReference type="PROSITE" id="PS50114"/>
    </source>
</evidence>